<evidence type="ECO:0000259" key="5">
    <source>
        <dbReference type="PROSITE" id="PS50931"/>
    </source>
</evidence>
<evidence type="ECO:0000313" key="6">
    <source>
        <dbReference type="EMBL" id="QKV17048.1"/>
    </source>
</evidence>
<dbReference type="Pfam" id="PF03466">
    <property type="entry name" value="LysR_substrate"/>
    <property type="match status" value="1"/>
</dbReference>
<dbReference type="GO" id="GO:0000976">
    <property type="term" value="F:transcription cis-regulatory region binding"/>
    <property type="evidence" value="ECO:0007669"/>
    <property type="project" value="TreeGrafter"/>
</dbReference>
<dbReference type="RefSeq" id="WP_175274944.1">
    <property type="nucleotide sequence ID" value="NZ_CP054836.1"/>
</dbReference>
<dbReference type="Proteomes" id="UP000509367">
    <property type="component" value="Chromosome"/>
</dbReference>
<evidence type="ECO:0000313" key="7">
    <source>
        <dbReference type="Proteomes" id="UP000509367"/>
    </source>
</evidence>
<gene>
    <name evidence="6" type="ORF">HTY61_00475</name>
</gene>
<keyword evidence="7" id="KW-1185">Reference proteome</keyword>
<dbReference type="SUPFAM" id="SSF53850">
    <property type="entry name" value="Periplasmic binding protein-like II"/>
    <property type="match status" value="1"/>
</dbReference>
<dbReference type="SUPFAM" id="SSF46785">
    <property type="entry name" value="Winged helix' DNA-binding domain"/>
    <property type="match status" value="1"/>
</dbReference>
<sequence length="314" mass="34591">MLNLRFLETFVWVARLGSFTQAADRLNTTQAAVSSRIASLEAELDVKLFNREYRSVRLTPAGMRALPQAEALVNAACKFEEDMRGTEGLRGTVRIGVIDTISHTWLVDLIRRSKQLFPHINVVVIAKTSLDMLEMLEEGGLDLGILMGPLQDEDFVNIELCSYACLWTAAPSLGLGGGFVDIGRLMDFPIVSFPSGSQPRAALERFFAGVPSDRTVFYEGNLSTMIRMAEDGIGVATIPPPVIARELERGALELLDAEQPIPPMRFHAVYPRSPGTTLVPSIAELARDVALEFCNRSNPDWAWQRKIGPGGMEQ</sequence>
<dbReference type="InterPro" id="IPR000847">
    <property type="entry name" value="LysR_HTH_N"/>
</dbReference>
<keyword evidence="4" id="KW-0804">Transcription</keyword>
<dbReference type="Gene3D" id="1.10.10.10">
    <property type="entry name" value="Winged helix-like DNA-binding domain superfamily/Winged helix DNA-binding domain"/>
    <property type="match status" value="1"/>
</dbReference>
<dbReference type="InterPro" id="IPR036390">
    <property type="entry name" value="WH_DNA-bd_sf"/>
</dbReference>
<dbReference type="InterPro" id="IPR036388">
    <property type="entry name" value="WH-like_DNA-bd_sf"/>
</dbReference>
<comment type="similarity">
    <text evidence="1">Belongs to the LysR transcriptional regulatory family.</text>
</comment>
<dbReference type="Pfam" id="PF00126">
    <property type="entry name" value="HTH_1"/>
    <property type="match status" value="1"/>
</dbReference>
<dbReference type="EMBL" id="CP054836">
    <property type="protein sequence ID" value="QKV17048.1"/>
    <property type="molecule type" value="Genomic_DNA"/>
</dbReference>
<dbReference type="AlphaFoldDB" id="A0A6N1V8N3"/>
<evidence type="ECO:0000256" key="3">
    <source>
        <dbReference type="ARBA" id="ARBA00023125"/>
    </source>
</evidence>
<dbReference type="InterPro" id="IPR005119">
    <property type="entry name" value="LysR_subst-bd"/>
</dbReference>
<dbReference type="PRINTS" id="PR00039">
    <property type="entry name" value="HTHLYSR"/>
</dbReference>
<dbReference type="PANTHER" id="PTHR30126">
    <property type="entry name" value="HTH-TYPE TRANSCRIPTIONAL REGULATOR"/>
    <property type="match status" value="1"/>
</dbReference>
<dbReference type="PROSITE" id="PS50931">
    <property type="entry name" value="HTH_LYSR"/>
    <property type="match status" value="1"/>
</dbReference>
<keyword evidence="2" id="KW-0805">Transcription regulation</keyword>
<keyword evidence="3" id="KW-0238">DNA-binding</keyword>
<organism evidence="6 7">
    <name type="scientific">Oricola thermophila</name>
    <dbReference type="NCBI Taxonomy" id="2742145"/>
    <lineage>
        <taxon>Bacteria</taxon>
        <taxon>Pseudomonadati</taxon>
        <taxon>Pseudomonadota</taxon>
        <taxon>Alphaproteobacteria</taxon>
        <taxon>Hyphomicrobiales</taxon>
        <taxon>Ahrensiaceae</taxon>
        <taxon>Oricola</taxon>
    </lineage>
</organism>
<evidence type="ECO:0000256" key="2">
    <source>
        <dbReference type="ARBA" id="ARBA00023015"/>
    </source>
</evidence>
<name>A0A6N1V8N3_9HYPH</name>
<dbReference type="GO" id="GO:0003700">
    <property type="term" value="F:DNA-binding transcription factor activity"/>
    <property type="evidence" value="ECO:0007669"/>
    <property type="project" value="InterPro"/>
</dbReference>
<evidence type="ECO:0000256" key="4">
    <source>
        <dbReference type="ARBA" id="ARBA00023163"/>
    </source>
</evidence>
<reference evidence="6 7" key="1">
    <citation type="submission" date="2020-06" db="EMBL/GenBank/DDBJ databases">
        <title>Oricola thermophila sp. nov. isolated from a tidal sediments.</title>
        <authorList>
            <person name="Kwon K.K."/>
            <person name="Yang S.-H."/>
            <person name="Park M.-J."/>
        </authorList>
    </citation>
    <scope>NUCLEOTIDE SEQUENCE [LARGE SCALE GENOMIC DNA]</scope>
    <source>
        <strain evidence="6 7">MEBiC13590</strain>
    </source>
</reference>
<dbReference type="KEGG" id="orm:HTY61_00475"/>
<protein>
    <submittedName>
        <fullName evidence="6">LysR family transcriptional regulator</fullName>
    </submittedName>
</protein>
<evidence type="ECO:0000256" key="1">
    <source>
        <dbReference type="ARBA" id="ARBA00009437"/>
    </source>
</evidence>
<dbReference type="FunFam" id="1.10.10.10:FF:000001">
    <property type="entry name" value="LysR family transcriptional regulator"/>
    <property type="match status" value="1"/>
</dbReference>
<accession>A0A6N1V8N3</accession>
<dbReference type="Gene3D" id="3.40.190.10">
    <property type="entry name" value="Periplasmic binding protein-like II"/>
    <property type="match status" value="2"/>
</dbReference>
<proteinExistence type="inferred from homology"/>
<feature type="domain" description="HTH lysR-type" evidence="5">
    <location>
        <begin position="2"/>
        <end position="59"/>
    </location>
</feature>
<dbReference type="CDD" id="cd05466">
    <property type="entry name" value="PBP2_LTTR_substrate"/>
    <property type="match status" value="1"/>
</dbReference>
<dbReference type="PANTHER" id="PTHR30126:SF77">
    <property type="entry name" value="TRANSCRIPTIONAL REGULATORY PROTEIN"/>
    <property type="match status" value="1"/>
</dbReference>